<name>A0AB94IGJ6_9BACI</name>
<dbReference type="SUPFAM" id="SSF53474">
    <property type="entry name" value="alpha/beta-Hydrolases"/>
    <property type="match status" value="1"/>
</dbReference>
<evidence type="ECO:0000256" key="1">
    <source>
        <dbReference type="ARBA" id="ARBA00022801"/>
    </source>
</evidence>
<dbReference type="InterPro" id="IPR050266">
    <property type="entry name" value="AB_hydrolase_sf"/>
</dbReference>
<evidence type="ECO:0000313" key="3">
    <source>
        <dbReference type="EMBL" id="ETI66234.1"/>
    </source>
</evidence>
<dbReference type="Pfam" id="PF00561">
    <property type="entry name" value="Abhydrolase_1"/>
    <property type="match status" value="1"/>
</dbReference>
<dbReference type="InterPro" id="IPR000073">
    <property type="entry name" value="AB_hydrolase_1"/>
</dbReference>
<dbReference type="Gene3D" id="3.40.50.1820">
    <property type="entry name" value="alpha/beta hydrolase"/>
    <property type="match status" value="1"/>
</dbReference>
<protein>
    <submittedName>
        <fullName evidence="3">3-oxoadipate enol-lactonase</fullName>
    </submittedName>
</protein>
<proteinExistence type="predicted"/>
<dbReference type="PANTHER" id="PTHR43798:SF31">
    <property type="entry name" value="AB HYDROLASE SUPERFAMILY PROTEIN YCLE"/>
    <property type="match status" value="1"/>
</dbReference>
<dbReference type="PRINTS" id="PR00111">
    <property type="entry name" value="ABHYDROLASE"/>
</dbReference>
<dbReference type="Proteomes" id="UP000018877">
    <property type="component" value="Unassembled WGS sequence"/>
</dbReference>
<comment type="caution">
    <text evidence="3">The sequence shown here is derived from an EMBL/GenBank/DDBJ whole genome shotgun (WGS) entry which is preliminary data.</text>
</comment>
<evidence type="ECO:0000259" key="2">
    <source>
        <dbReference type="Pfam" id="PF00561"/>
    </source>
</evidence>
<dbReference type="GO" id="GO:0016020">
    <property type="term" value="C:membrane"/>
    <property type="evidence" value="ECO:0007669"/>
    <property type="project" value="TreeGrafter"/>
</dbReference>
<feature type="domain" description="AB hydrolase-1" evidence="2">
    <location>
        <begin position="21"/>
        <end position="247"/>
    </location>
</feature>
<gene>
    <name evidence="3" type="ORF">BAVI_23644</name>
</gene>
<dbReference type="AlphaFoldDB" id="A0AB94IGJ6"/>
<keyword evidence="1" id="KW-0378">Hydrolase</keyword>
<dbReference type="GO" id="GO:0016787">
    <property type="term" value="F:hydrolase activity"/>
    <property type="evidence" value="ECO:0007669"/>
    <property type="project" value="UniProtKB-KW"/>
</dbReference>
<dbReference type="PANTHER" id="PTHR43798">
    <property type="entry name" value="MONOACYLGLYCEROL LIPASE"/>
    <property type="match status" value="1"/>
</dbReference>
<sequence>MSLATYDQGTNYYEETGNGEPLILIHGVGLDHHMWEKQVKGLSKQYRVICYDMLGHGGSDHPPGPYSLSNYVAQLAGLLQHLQIDTCHLVGFSMGGMVAQAFALEFPKKIKTLTILNAVANRTAEQRNAILLRVEEVKQSGAVSTIEPAIQRWFNPDFLATNESFVNGIRQRLQTNNPHSYLAAYTLFATADQELWPKLSTIKLPTLIITGEQDVGSTPEMSQCMHQQIEQSELLIFPNMRHMLPAEDANSLNQAIDRFIKKNAVPAVR</sequence>
<reference evidence="3 4" key="1">
    <citation type="journal article" date="2014" name="Environ. Microbiol.">
        <title>The nitrate-ammonifying and nosZ-carrying bacterium Bacillus vireti is a potent source and sink for nitric and nitrous oxide under high nitrate conditions.</title>
        <authorList>
            <person name="Mania D."/>
            <person name="Heylen K."/>
            <person name="van Spanning R.J."/>
            <person name="Frostegard A."/>
        </authorList>
    </citation>
    <scope>NUCLEOTIDE SEQUENCE [LARGE SCALE GENOMIC DNA]</scope>
    <source>
        <strain evidence="3 4">LMG 21834</strain>
    </source>
</reference>
<dbReference type="EMBL" id="ALAN01000158">
    <property type="protein sequence ID" value="ETI66234.1"/>
    <property type="molecule type" value="Genomic_DNA"/>
</dbReference>
<keyword evidence="4" id="KW-1185">Reference proteome</keyword>
<organism evidence="3 4">
    <name type="scientific">Neobacillus vireti LMG 21834</name>
    <dbReference type="NCBI Taxonomy" id="1131730"/>
    <lineage>
        <taxon>Bacteria</taxon>
        <taxon>Bacillati</taxon>
        <taxon>Bacillota</taxon>
        <taxon>Bacilli</taxon>
        <taxon>Bacillales</taxon>
        <taxon>Bacillaceae</taxon>
        <taxon>Neobacillus</taxon>
    </lineage>
</organism>
<evidence type="ECO:0000313" key="4">
    <source>
        <dbReference type="Proteomes" id="UP000018877"/>
    </source>
</evidence>
<dbReference type="RefSeq" id="WP_024030885.1">
    <property type="nucleotide sequence ID" value="NZ_ALAN01000158.1"/>
</dbReference>
<accession>A0AB94IGJ6</accession>
<dbReference type="InterPro" id="IPR029058">
    <property type="entry name" value="AB_hydrolase_fold"/>
</dbReference>